<accession>A0ABU7J6H8</accession>
<dbReference type="Proteomes" id="UP001336314">
    <property type="component" value="Unassembled WGS sequence"/>
</dbReference>
<feature type="transmembrane region" description="Helical" evidence="1">
    <location>
        <begin position="208"/>
        <end position="228"/>
    </location>
</feature>
<dbReference type="PANTHER" id="PTHR22911:SF137">
    <property type="entry name" value="SOLUTE CARRIER FAMILY 35 MEMBER G2-RELATED"/>
    <property type="match status" value="1"/>
</dbReference>
<keyword evidence="1" id="KW-0472">Membrane</keyword>
<keyword evidence="4" id="KW-1185">Reference proteome</keyword>
<protein>
    <submittedName>
        <fullName evidence="3">EamA family transporter</fullName>
    </submittedName>
</protein>
<feature type="domain" description="EamA" evidence="2">
    <location>
        <begin position="5"/>
        <end position="135"/>
    </location>
</feature>
<dbReference type="PANTHER" id="PTHR22911">
    <property type="entry name" value="ACYL-MALONYL CONDENSING ENZYME-RELATED"/>
    <property type="match status" value="1"/>
</dbReference>
<reference evidence="3 4" key="1">
    <citation type="submission" date="2023-07" db="EMBL/GenBank/DDBJ databases">
        <title>Alkalimonas sp., MEB108 novel, alkaliphilic bacterium isolated from Lonar Lake, India.</title>
        <authorList>
            <person name="Joshi A."/>
            <person name="Thite S."/>
        </authorList>
    </citation>
    <scope>NUCLEOTIDE SEQUENCE [LARGE SCALE GENOMIC DNA]</scope>
    <source>
        <strain evidence="3 4">MEB108</strain>
    </source>
</reference>
<dbReference type="EMBL" id="JAUHLI010000010">
    <property type="protein sequence ID" value="MEE2002113.1"/>
    <property type="molecule type" value="Genomic_DNA"/>
</dbReference>
<feature type="transmembrane region" description="Helical" evidence="1">
    <location>
        <begin position="145"/>
        <end position="162"/>
    </location>
</feature>
<feature type="transmembrane region" description="Helical" evidence="1">
    <location>
        <begin position="34"/>
        <end position="54"/>
    </location>
</feature>
<proteinExistence type="predicted"/>
<gene>
    <name evidence="3" type="ORF">QWY20_11670</name>
</gene>
<dbReference type="InterPro" id="IPR037185">
    <property type="entry name" value="EmrE-like"/>
</dbReference>
<dbReference type="Gene3D" id="1.10.3730.20">
    <property type="match status" value="2"/>
</dbReference>
<evidence type="ECO:0000313" key="3">
    <source>
        <dbReference type="EMBL" id="MEE2002113.1"/>
    </source>
</evidence>
<feature type="transmembrane region" description="Helical" evidence="1">
    <location>
        <begin position="100"/>
        <end position="133"/>
    </location>
</feature>
<keyword evidence="1" id="KW-0812">Transmembrane</keyword>
<keyword evidence="1" id="KW-1133">Transmembrane helix</keyword>
<dbReference type="Pfam" id="PF00892">
    <property type="entry name" value="EamA"/>
    <property type="match status" value="2"/>
</dbReference>
<feature type="domain" description="EamA" evidence="2">
    <location>
        <begin position="146"/>
        <end position="283"/>
    </location>
</feature>
<dbReference type="SUPFAM" id="SSF103481">
    <property type="entry name" value="Multidrug resistance efflux transporter EmrE"/>
    <property type="match status" value="2"/>
</dbReference>
<name>A0ABU7J6H8_9GAMM</name>
<dbReference type="RefSeq" id="WP_330129191.1">
    <property type="nucleotide sequence ID" value="NZ_JAUHLI010000010.1"/>
</dbReference>
<evidence type="ECO:0000259" key="2">
    <source>
        <dbReference type="Pfam" id="PF00892"/>
    </source>
</evidence>
<evidence type="ECO:0000313" key="4">
    <source>
        <dbReference type="Proteomes" id="UP001336314"/>
    </source>
</evidence>
<feature type="transmembrane region" description="Helical" evidence="1">
    <location>
        <begin position="61"/>
        <end position="80"/>
    </location>
</feature>
<feature type="transmembrane region" description="Helical" evidence="1">
    <location>
        <begin position="174"/>
        <end position="196"/>
    </location>
</feature>
<comment type="caution">
    <text evidence="3">The sequence shown here is derived from an EMBL/GenBank/DDBJ whole genome shotgun (WGS) entry which is preliminary data.</text>
</comment>
<evidence type="ECO:0000256" key="1">
    <source>
        <dbReference type="SAM" id="Phobius"/>
    </source>
</evidence>
<dbReference type="InterPro" id="IPR000620">
    <property type="entry name" value="EamA_dom"/>
</dbReference>
<feature type="transmembrane region" description="Helical" evidence="1">
    <location>
        <begin position="240"/>
        <end position="259"/>
    </location>
</feature>
<organism evidence="3 4">
    <name type="scientific">Alkalimonas cellulosilytica</name>
    <dbReference type="NCBI Taxonomy" id="3058395"/>
    <lineage>
        <taxon>Bacteria</taxon>
        <taxon>Pseudomonadati</taxon>
        <taxon>Pseudomonadota</taxon>
        <taxon>Gammaproteobacteria</taxon>
        <taxon>Alkalimonas</taxon>
    </lineage>
</organism>
<sequence length="285" mass="31555">MAELSAVTAIALSVLMHVIWNTMARQLPSEAWPIWWVLLGHLVLLGPWGVYHLITEVRWDLNFIALLITSALANAMYFVSLKFAYDRAPVALVYPLARSSPIVIALFSMVIMQEQLGLLSWIGIVIGVLGLLVLTRMQQQSSDRLAIPWAILAMLGTSIYSLSDKAATDFLPSFASIVGFISVGYLASFITMTCMHRVTKRRWWPAKGIRISAFIIGGLCVGLAYALVVHAMRWLPSAEVVSYTNAGIVMATLISIFIFKERSFWKARLTGALTICLGLFVMSLN</sequence>